<sequence length="472" mass="51518">MEHKPEFQRYASPNEQRTISREDLGFYHGVVIGAIYEFDDAFDITCSQSFYPSVKQCVEEHPFMAVVVADRHTDKAYYQRVPTINLADHITVLDRCGGTGDLEAIADLLRSQLDRPFNHEIPPWRVVVQPLGSSRSCFVAFVFSHTILDGPSGYAFHRTFLKAAGPASRQIVTPSAITTPSTPLPPPFDTPSRLAISWSFLLAPLLAVLLPRFVANWLGLKAQASAVDQGTWTGGPCIFDRAVTRTKLVLGEIPPIPLEKALRISKENGSRLTGALHQLIVRALRKALADNLTVTNLISQTPINMRNAAGVAQNEMGEFASGVYAVHPLITPESCSGPLTEAEWTAARACSEQLAEASYRLQDQPIGLLRYVPSIRKWTAAKLGQARDSSYELSNVGVFDGMGDGVKVRKMVFAQPGMVVGSPLCINVASAKSGGLVYTITWATGALGVPESEEEPFVKGICQSIRQDFQSF</sequence>
<accession>A0AAJ0BIM2</accession>
<organism evidence="1 2">
    <name type="scientific">Echria macrotheca</name>
    <dbReference type="NCBI Taxonomy" id="438768"/>
    <lineage>
        <taxon>Eukaryota</taxon>
        <taxon>Fungi</taxon>
        <taxon>Dikarya</taxon>
        <taxon>Ascomycota</taxon>
        <taxon>Pezizomycotina</taxon>
        <taxon>Sordariomycetes</taxon>
        <taxon>Sordariomycetidae</taxon>
        <taxon>Sordariales</taxon>
        <taxon>Schizotheciaceae</taxon>
        <taxon>Echria</taxon>
    </lineage>
</organism>
<dbReference type="EMBL" id="MU839830">
    <property type="protein sequence ID" value="KAK1757848.1"/>
    <property type="molecule type" value="Genomic_DNA"/>
</dbReference>
<name>A0AAJ0BIM2_9PEZI</name>
<dbReference type="Gene3D" id="3.30.559.10">
    <property type="entry name" value="Chloramphenicol acetyltransferase-like domain"/>
    <property type="match status" value="1"/>
</dbReference>
<dbReference type="InterPro" id="IPR052058">
    <property type="entry name" value="Alcohol_O-acetyltransferase"/>
</dbReference>
<comment type="caution">
    <text evidence="1">The sequence shown here is derived from an EMBL/GenBank/DDBJ whole genome shotgun (WGS) entry which is preliminary data.</text>
</comment>
<evidence type="ECO:0000313" key="1">
    <source>
        <dbReference type="EMBL" id="KAK1757848.1"/>
    </source>
</evidence>
<dbReference type="AlphaFoldDB" id="A0AAJ0BIM2"/>
<evidence type="ECO:0008006" key="3">
    <source>
        <dbReference type="Google" id="ProtNLM"/>
    </source>
</evidence>
<dbReference type="Proteomes" id="UP001239445">
    <property type="component" value="Unassembled WGS sequence"/>
</dbReference>
<dbReference type="GO" id="GO:0008080">
    <property type="term" value="F:N-acetyltransferase activity"/>
    <property type="evidence" value="ECO:0007669"/>
    <property type="project" value="TreeGrafter"/>
</dbReference>
<dbReference type="Pfam" id="PF07247">
    <property type="entry name" value="AATase"/>
    <property type="match status" value="1"/>
</dbReference>
<proteinExistence type="predicted"/>
<keyword evidence="2" id="KW-1185">Reference proteome</keyword>
<gene>
    <name evidence="1" type="ORF">QBC47DRAFT_411937</name>
</gene>
<dbReference type="InterPro" id="IPR023213">
    <property type="entry name" value="CAT-like_dom_sf"/>
</dbReference>
<dbReference type="SUPFAM" id="SSF52777">
    <property type="entry name" value="CoA-dependent acyltransferases"/>
    <property type="match status" value="1"/>
</dbReference>
<dbReference type="PANTHER" id="PTHR28037:SF1">
    <property type="entry name" value="ALCOHOL O-ACETYLTRANSFERASE 1-RELATED"/>
    <property type="match status" value="1"/>
</dbReference>
<evidence type="ECO:0000313" key="2">
    <source>
        <dbReference type="Proteomes" id="UP001239445"/>
    </source>
</evidence>
<protein>
    <recommendedName>
        <fullName evidence="3">Alcohol acetyltransferase</fullName>
    </recommendedName>
</protein>
<dbReference type="PANTHER" id="PTHR28037">
    <property type="entry name" value="ALCOHOL O-ACETYLTRANSFERASE 1-RELATED"/>
    <property type="match status" value="1"/>
</dbReference>
<reference evidence="1" key="1">
    <citation type="submission" date="2023-06" db="EMBL/GenBank/DDBJ databases">
        <title>Genome-scale phylogeny and comparative genomics of the fungal order Sordariales.</title>
        <authorList>
            <consortium name="Lawrence Berkeley National Laboratory"/>
            <person name="Hensen N."/>
            <person name="Bonometti L."/>
            <person name="Westerberg I."/>
            <person name="Brannstrom I.O."/>
            <person name="Guillou S."/>
            <person name="Cros-Aarteil S."/>
            <person name="Calhoun S."/>
            <person name="Haridas S."/>
            <person name="Kuo A."/>
            <person name="Mondo S."/>
            <person name="Pangilinan J."/>
            <person name="Riley R."/>
            <person name="Labutti K."/>
            <person name="Andreopoulos B."/>
            <person name="Lipzen A."/>
            <person name="Chen C."/>
            <person name="Yanf M."/>
            <person name="Daum C."/>
            <person name="Ng V."/>
            <person name="Clum A."/>
            <person name="Steindorff A."/>
            <person name="Ohm R."/>
            <person name="Martin F."/>
            <person name="Silar P."/>
            <person name="Natvig D."/>
            <person name="Lalanne C."/>
            <person name="Gautier V."/>
            <person name="Ament-Velasquez S.L."/>
            <person name="Kruys A."/>
            <person name="Hutchinson M.I."/>
            <person name="Powell A.J."/>
            <person name="Barry K."/>
            <person name="Miller A.N."/>
            <person name="Grigoriev I.V."/>
            <person name="Debuchy R."/>
            <person name="Gladieux P."/>
            <person name="Thoren M.H."/>
            <person name="Johannesson H."/>
        </authorList>
    </citation>
    <scope>NUCLEOTIDE SEQUENCE</scope>
    <source>
        <strain evidence="1">PSN4</strain>
    </source>
</reference>
<dbReference type="InterPro" id="IPR010828">
    <property type="entry name" value="Atf2/Sli1-like"/>
</dbReference>